<accession>A0A0W1AEN6</accession>
<dbReference type="EMBL" id="LNZC01000012">
    <property type="protein sequence ID" value="KTD79794.1"/>
    <property type="molecule type" value="Genomic_DNA"/>
</dbReference>
<dbReference type="Proteomes" id="UP000054662">
    <property type="component" value="Unassembled WGS sequence"/>
</dbReference>
<dbReference type="Pfam" id="PF01593">
    <property type="entry name" value="Amino_oxidase"/>
    <property type="match status" value="1"/>
</dbReference>
<comment type="pathway">
    <text evidence="2 9">Carotenoid biosynthesis.</text>
</comment>
<dbReference type="InterPro" id="IPR002937">
    <property type="entry name" value="Amino_oxidase"/>
</dbReference>
<dbReference type="InterPro" id="IPR008150">
    <property type="entry name" value="Phytoene_DH_bac_CS"/>
</dbReference>
<evidence type="ECO:0000313" key="11">
    <source>
        <dbReference type="EMBL" id="KTD79794.1"/>
    </source>
</evidence>
<evidence type="ECO:0000256" key="1">
    <source>
        <dbReference type="ARBA" id="ARBA00001974"/>
    </source>
</evidence>
<comment type="similarity">
    <text evidence="3 9">Belongs to the carotenoid/retinoid oxidoreductase family.</text>
</comment>
<evidence type="ECO:0000256" key="9">
    <source>
        <dbReference type="RuleBase" id="RU362075"/>
    </source>
</evidence>
<dbReference type="AlphaFoldDB" id="A0A0W1AEN6"/>
<dbReference type="PATRIC" id="fig|45076.6.peg.1428"/>
<dbReference type="GO" id="GO:0016627">
    <property type="term" value="F:oxidoreductase activity, acting on the CH-CH group of donors"/>
    <property type="evidence" value="ECO:0007669"/>
    <property type="project" value="UniProtKB-ARBA"/>
</dbReference>
<dbReference type="PANTHER" id="PTHR43734:SF3">
    <property type="entry name" value="B-CAROTENE KETOLASE"/>
    <property type="match status" value="1"/>
</dbReference>
<evidence type="ECO:0000259" key="10">
    <source>
        <dbReference type="Pfam" id="PF01593"/>
    </source>
</evidence>
<evidence type="ECO:0000256" key="5">
    <source>
        <dbReference type="ARBA" id="ARBA00022746"/>
    </source>
</evidence>
<reference evidence="11 12" key="1">
    <citation type="submission" date="2015-11" db="EMBL/GenBank/DDBJ databases">
        <title>Genomic analysis of 38 Legionella species identifies large and diverse effector repertoires.</title>
        <authorList>
            <person name="Burstein D."/>
            <person name="Amaro F."/>
            <person name="Zusman T."/>
            <person name="Lifshitz Z."/>
            <person name="Cohen O."/>
            <person name="Gilbert J.A."/>
            <person name="Pupko T."/>
            <person name="Shuman H.A."/>
            <person name="Segal G."/>
        </authorList>
    </citation>
    <scope>NUCLEOTIDE SEQUENCE [LARGE SCALE GENOMIC DNA]</scope>
    <source>
        <strain evidence="11 12">ATCC 49508</strain>
    </source>
</reference>
<evidence type="ECO:0000256" key="8">
    <source>
        <dbReference type="ARBA" id="ARBA00031986"/>
    </source>
</evidence>
<dbReference type="InterPro" id="IPR036188">
    <property type="entry name" value="FAD/NAD-bd_sf"/>
</dbReference>
<keyword evidence="7 9" id="KW-0560">Oxidoreductase</keyword>
<dbReference type="InterPro" id="IPR014105">
    <property type="entry name" value="Carotenoid/retinoid_OxRdtase"/>
</dbReference>
<dbReference type="NCBIfam" id="TIGR02734">
    <property type="entry name" value="crtI_fam"/>
    <property type="match status" value="1"/>
</dbReference>
<keyword evidence="6" id="KW-0274">FAD</keyword>
<dbReference type="SUPFAM" id="SSF51905">
    <property type="entry name" value="FAD/NAD(P)-binding domain"/>
    <property type="match status" value="1"/>
</dbReference>
<keyword evidence="12" id="KW-1185">Reference proteome</keyword>
<organism evidence="11 12">
    <name type="scientific">Legionella worsleiensis</name>
    <dbReference type="NCBI Taxonomy" id="45076"/>
    <lineage>
        <taxon>Bacteria</taxon>
        <taxon>Pseudomonadati</taxon>
        <taxon>Pseudomonadota</taxon>
        <taxon>Gammaproteobacteria</taxon>
        <taxon>Legionellales</taxon>
        <taxon>Legionellaceae</taxon>
        <taxon>Legionella</taxon>
    </lineage>
</organism>
<name>A0A0W1AEN6_9GAMM</name>
<dbReference type="GO" id="GO:0016117">
    <property type="term" value="P:carotenoid biosynthetic process"/>
    <property type="evidence" value="ECO:0007669"/>
    <property type="project" value="UniProtKB-KW"/>
</dbReference>
<evidence type="ECO:0000256" key="6">
    <source>
        <dbReference type="ARBA" id="ARBA00022827"/>
    </source>
</evidence>
<keyword evidence="4" id="KW-0285">Flavoprotein</keyword>
<comment type="cofactor">
    <cofactor evidence="1">
        <name>FAD</name>
        <dbReference type="ChEBI" id="CHEBI:57692"/>
    </cofactor>
</comment>
<dbReference type="OrthoDB" id="9774675at2"/>
<evidence type="ECO:0000256" key="2">
    <source>
        <dbReference type="ARBA" id="ARBA00004829"/>
    </source>
</evidence>
<evidence type="ECO:0000313" key="12">
    <source>
        <dbReference type="Proteomes" id="UP000054662"/>
    </source>
</evidence>
<sequence length="492" mass="55272">MNKKLSVIGGGLGGIAAALRARAKGYEVDLYCQCPMLGGRAQVYVKEGYTFDAGPTVITAPFLLEELFALFDRQLKDYVTLVPIEPWYRFLYPDGMIFNYGGSLEELLTEIGRISPEDKDNYLKLLAHSKEIYEIGFEQLADHPFHQFTQMAKLIPSLIRLKSYKSVWQWVCDFIKHPVLRQAFSVQPLLVGGNPMETTSIYSLIHYLERKWGVHYVMGGTGQLIKALAVLMNEVGIGVHLNCPVEHIEIVDKKVQSIILQNGERVACDVVISNADPLHLYRYMIDARHQPLVSKWKTALSKPSMGLFVWYFGTKKQYTEVPHHTIIMGDDYQSLLADIFHKKVLSNDMAIYLHRPTATDSTMAPDGHDAFYCLCPVPNLSSDIDWQKQTDPFIKRMIRKLEQTCLPGLSEVLTVSISKTPMDFKTDYHAFQGSGFSVAPLFYQSAWFRHHNQAEGINGLYLVGAGTHPGAGIPGVLSSAKLVEKLLPQAAI</sequence>
<dbReference type="Gene3D" id="3.50.50.60">
    <property type="entry name" value="FAD/NAD(P)-binding domain"/>
    <property type="match status" value="2"/>
</dbReference>
<gene>
    <name evidence="11" type="primary">crtI</name>
    <name evidence="11" type="ORF">Lwor_1308</name>
</gene>
<dbReference type="PANTHER" id="PTHR43734">
    <property type="entry name" value="PHYTOENE DESATURASE"/>
    <property type="match status" value="1"/>
</dbReference>
<comment type="caution">
    <text evidence="11">The sequence shown here is derived from an EMBL/GenBank/DDBJ whole genome shotgun (WGS) entry which is preliminary data.</text>
</comment>
<evidence type="ECO:0000256" key="3">
    <source>
        <dbReference type="ARBA" id="ARBA00006046"/>
    </source>
</evidence>
<dbReference type="RefSeq" id="WP_058493115.1">
    <property type="nucleotide sequence ID" value="NZ_CBCRUR010000001.1"/>
</dbReference>
<evidence type="ECO:0000256" key="4">
    <source>
        <dbReference type="ARBA" id="ARBA00022630"/>
    </source>
</evidence>
<dbReference type="PROSITE" id="PS00982">
    <property type="entry name" value="PHYTOENE_DH"/>
    <property type="match status" value="1"/>
</dbReference>
<dbReference type="STRING" id="45076.Lwor_1308"/>
<protein>
    <recommendedName>
        <fullName evidence="8">Phytoene dehydrogenase</fullName>
    </recommendedName>
</protein>
<evidence type="ECO:0000256" key="7">
    <source>
        <dbReference type="ARBA" id="ARBA00023002"/>
    </source>
</evidence>
<keyword evidence="5 9" id="KW-0125">Carotenoid biosynthesis</keyword>
<feature type="domain" description="Amine oxidase" evidence="10">
    <location>
        <begin position="12"/>
        <end position="482"/>
    </location>
</feature>
<proteinExistence type="inferred from homology"/>